<evidence type="ECO:0000256" key="5">
    <source>
        <dbReference type="ARBA" id="ARBA00022679"/>
    </source>
</evidence>
<keyword evidence="5 7" id="KW-0808">Transferase</keyword>
<dbReference type="EC" id="2.4.1.21" evidence="7"/>
<feature type="domain" description="Glycosyl transferase family 1" evidence="8">
    <location>
        <begin position="283"/>
        <end position="436"/>
    </location>
</feature>
<evidence type="ECO:0000256" key="7">
    <source>
        <dbReference type="HAMAP-Rule" id="MF_00484"/>
    </source>
</evidence>
<dbReference type="PANTHER" id="PTHR45825:SF11">
    <property type="entry name" value="ALPHA AMYLASE DOMAIN-CONTAINING PROTEIN"/>
    <property type="match status" value="1"/>
</dbReference>
<dbReference type="InterPro" id="IPR011835">
    <property type="entry name" value="GS/SS"/>
</dbReference>
<evidence type="ECO:0000256" key="3">
    <source>
        <dbReference type="ARBA" id="ARBA00010281"/>
    </source>
</evidence>
<dbReference type="SUPFAM" id="SSF53756">
    <property type="entry name" value="UDP-Glycosyltransferase/glycogen phosphorylase"/>
    <property type="match status" value="1"/>
</dbReference>
<comment type="similarity">
    <text evidence="3 7">Belongs to the glycosyltransferase 1 family. Bacterial/plant glycogen synthase subfamily.</text>
</comment>
<evidence type="ECO:0000256" key="6">
    <source>
        <dbReference type="ARBA" id="ARBA00023056"/>
    </source>
</evidence>
<evidence type="ECO:0000259" key="8">
    <source>
        <dbReference type="Pfam" id="PF00534"/>
    </source>
</evidence>
<dbReference type="NCBIfam" id="NF001899">
    <property type="entry name" value="PRK00654.1-2"/>
    <property type="match status" value="1"/>
</dbReference>
<feature type="binding site" evidence="7">
    <location>
        <position position="15"/>
    </location>
    <ligand>
        <name>ADP-alpha-D-glucose</name>
        <dbReference type="ChEBI" id="CHEBI:57498"/>
    </ligand>
</feature>
<dbReference type="NCBIfam" id="TIGR02095">
    <property type="entry name" value="glgA"/>
    <property type="match status" value="1"/>
</dbReference>
<keyword evidence="6 7" id="KW-0320">Glycogen biosynthesis</keyword>
<evidence type="ECO:0000256" key="1">
    <source>
        <dbReference type="ARBA" id="ARBA00001478"/>
    </source>
</evidence>
<dbReference type="EMBL" id="CP129013">
    <property type="protein sequence ID" value="WLR41204.1"/>
    <property type="molecule type" value="Genomic_DNA"/>
</dbReference>
<reference evidence="10 11" key="1">
    <citation type="submission" date="2023-06" db="EMBL/GenBank/DDBJ databases">
        <title>Five Gram-positive bacteria isolated from mangrove sediments in Shenzhen, Guangdong, China.</title>
        <authorList>
            <person name="Yu S."/>
            <person name="Zheng W."/>
            <person name="Huang Y."/>
        </authorList>
    </citation>
    <scope>NUCLEOTIDE SEQUENCE [LARGE SCALE GENOMIC DNA]</scope>
    <source>
        <strain evidence="10 11">SaN35-3</strain>
    </source>
</reference>
<dbReference type="NCBIfam" id="NF001898">
    <property type="entry name" value="PRK00654.1-1"/>
    <property type="match status" value="1"/>
</dbReference>
<dbReference type="HAMAP" id="MF_00484">
    <property type="entry name" value="Glycogen_synth"/>
    <property type="match status" value="1"/>
</dbReference>
<accession>A0ABY9JQW9</accession>
<evidence type="ECO:0000313" key="11">
    <source>
        <dbReference type="Proteomes" id="UP001197974"/>
    </source>
</evidence>
<dbReference type="Pfam" id="PF08323">
    <property type="entry name" value="Glyco_transf_5"/>
    <property type="match status" value="1"/>
</dbReference>
<keyword evidence="4 7" id="KW-0328">Glycosyltransferase</keyword>
<dbReference type="Proteomes" id="UP001197974">
    <property type="component" value="Chromosome"/>
</dbReference>
<evidence type="ECO:0000259" key="9">
    <source>
        <dbReference type="Pfam" id="PF08323"/>
    </source>
</evidence>
<dbReference type="PANTHER" id="PTHR45825">
    <property type="entry name" value="GRANULE-BOUND STARCH SYNTHASE 1, CHLOROPLASTIC/AMYLOPLASTIC"/>
    <property type="match status" value="1"/>
</dbReference>
<feature type="domain" description="Starch synthase catalytic" evidence="9">
    <location>
        <begin position="4"/>
        <end position="234"/>
    </location>
</feature>
<comment type="function">
    <text evidence="2 7">Synthesizes alpha-1,4-glucan chains using ADP-glucose.</text>
</comment>
<sequence>MNSLFVVSECVPFIKSGGLADVAGALPKELKKLGTETKIMLPKYGLVPEKYIERMKKIDTITIDVGWRKQYCGIEFLRVDGMDYYFIDNEYYFKRDSLYGHYDDGERFSFFSRAVLEVTKKIKFRPDIIHCHDWHTAMIPFLLKEEYSKQSFFSNTKTILTIHNLQFQGVFPRQVIHDLLNLTDQSYEKIEFFGAINFMKAGIVSADIITTVSPTYRNEIKTSYYGEDLDGLLNIRDDSLVGILNGIDDGLYNPRIDQYIKVQYSEQNIYKKSLNKLALQEMFGLKKDKSIPIISIITRLTKQKGLDLVKRVFHEIIEEQDVQVIILGTGEKEFEDYFRYLEYTYPLKCKSYIGFDEPLAHRIYAGADLFLMPSKFEPCGLGQMISLQYGTIPIVRETGGLNDTVKSFREDTKEGNGFTFTHFNAHDMKYTIERALFYYKQKDLWEDLVKEAMRQDYSWAQSAFKYNQLYADLIARRENNVLE</sequence>
<dbReference type="InterPro" id="IPR001296">
    <property type="entry name" value="Glyco_trans_1"/>
</dbReference>
<evidence type="ECO:0000313" key="10">
    <source>
        <dbReference type="EMBL" id="WLR41204.1"/>
    </source>
</evidence>
<name>A0ABY9JQW9_9BACI</name>
<comment type="pathway">
    <text evidence="7">Glycan biosynthesis; glycogen biosynthesis.</text>
</comment>
<evidence type="ECO:0000256" key="2">
    <source>
        <dbReference type="ARBA" id="ARBA00002764"/>
    </source>
</evidence>
<dbReference type="RefSeq" id="WP_226539073.1">
    <property type="nucleotide sequence ID" value="NZ_CP129013.1"/>
</dbReference>
<dbReference type="InterPro" id="IPR013534">
    <property type="entry name" value="Starch_synth_cat_dom"/>
</dbReference>
<dbReference type="Pfam" id="PF00534">
    <property type="entry name" value="Glycos_transf_1"/>
    <property type="match status" value="1"/>
</dbReference>
<protein>
    <recommendedName>
        <fullName evidence="7">Glycogen synthase</fullName>
        <ecNumber evidence="7">2.4.1.21</ecNumber>
    </recommendedName>
    <alternativeName>
        <fullName evidence="7">Starch [bacterial glycogen] synthase</fullName>
    </alternativeName>
</protein>
<gene>
    <name evidence="7 10" type="primary">glgA</name>
    <name evidence="10" type="ORF">LC087_09505</name>
</gene>
<dbReference type="Gene3D" id="3.40.50.2000">
    <property type="entry name" value="Glycogen Phosphorylase B"/>
    <property type="match status" value="2"/>
</dbReference>
<comment type="catalytic activity">
    <reaction evidence="1 7">
        <text>[(1-&gt;4)-alpha-D-glucosyl](n) + ADP-alpha-D-glucose = [(1-&gt;4)-alpha-D-glucosyl](n+1) + ADP + H(+)</text>
        <dbReference type="Rhea" id="RHEA:18189"/>
        <dbReference type="Rhea" id="RHEA-COMP:9584"/>
        <dbReference type="Rhea" id="RHEA-COMP:9587"/>
        <dbReference type="ChEBI" id="CHEBI:15378"/>
        <dbReference type="ChEBI" id="CHEBI:15444"/>
        <dbReference type="ChEBI" id="CHEBI:57498"/>
        <dbReference type="ChEBI" id="CHEBI:456216"/>
        <dbReference type="EC" id="2.4.1.21"/>
    </reaction>
</comment>
<evidence type="ECO:0000256" key="4">
    <source>
        <dbReference type="ARBA" id="ARBA00022676"/>
    </source>
</evidence>
<proteinExistence type="inferred from homology"/>
<organism evidence="10 11">
    <name type="scientific">Bacillus carboniphilus</name>
    <dbReference type="NCBI Taxonomy" id="86663"/>
    <lineage>
        <taxon>Bacteria</taxon>
        <taxon>Bacillati</taxon>
        <taxon>Bacillota</taxon>
        <taxon>Bacilli</taxon>
        <taxon>Bacillales</taxon>
        <taxon>Bacillaceae</taxon>
        <taxon>Bacillus</taxon>
    </lineage>
</organism>
<keyword evidence="11" id="KW-1185">Reference proteome</keyword>
<dbReference type="CDD" id="cd03791">
    <property type="entry name" value="GT5_Glycogen_synthase_DULL1-like"/>
    <property type="match status" value="1"/>
</dbReference>
<dbReference type="GO" id="GO:0009011">
    <property type="term" value="F:alpha-1,4-glucan glucosyltransferase (ADP-glucose donor) activity"/>
    <property type="evidence" value="ECO:0007669"/>
    <property type="project" value="UniProtKB-EC"/>
</dbReference>